<sequence length="82" mass="8540">MRGQHRGGGGAAGARNKPGALIHDLRFGQPRIGNGLAHGDMGIGRTRPHEAQGALVDMFLDVDVDMTGDLAAEAMLAHLRTG</sequence>
<reference evidence="1 2" key="1">
    <citation type="submission" date="2015-09" db="EMBL/GenBank/DDBJ databases">
        <authorList>
            <consortium name="Swine Surveillance"/>
        </authorList>
    </citation>
    <scope>NUCLEOTIDE SEQUENCE [LARGE SCALE GENOMIC DNA]</scope>
    <source>
        <strain evidence="1 2">CECT 7688</strain>
    </source>
</reference>
<name>A0A0P1FEJ0_9RHOB</name>
<dbReference type="EMBL" id="CYPW01000035">
    <property type="protein sequence ID" value="CUH54075.1"/>
    <property type="molecule type" value="Genomic_DNA"/>
</dbReference>
<keyword evidence="2" id="KW-1185">Reference proteome</keyword>
<protein>
    <submittedName>
        <fullName evidence="1">Uncharacterized protein</fullName>
    </submittedName>
</protein>
<evidence type="ECO:0000313" key="2">
    <source>
        <dbReference type="Proteomes" id="UP000054823"/>
    </source>
</evidence>
<evidence type="ECO:0000313" key="1">
    <source>
        <dbReference type="EMBL" id="CUH54075.1"/>
    </source>
</evidence>
<accession>A0A0P1FEJ0</accession>
<proteinExistence type="predicted"/>
<dbReference type="Proteomes" id="UP000054823">
    <property type="component" value="Unassembled WGS sequence"/>
</dbReference>
<organism evidence="1 2">
    <name type="scientific">Shimia marina</name>
    <dbReference type="NCBI Taxonomy" id="321267"/>
    <lineage>
        <taxon>Bacteria</taxon>
        <taxon>Pseudomonadati</taxon>
        <taxon>Pseudomonadota</taxon>
        <taxon>Alphaproteobacteria</taxon>
        <taxon>Rhodobacterales</taxon>
        <taxon>Roseobacteraceae</taxon>
    </lineage>
</organism>
<dbReference type="AlphaFoldDB" id="A0A0P1FEJ0"/>
<gene>
    <name evidence="1" type="ORF">SHM7688_03545</name>
</gene>